<gene>
    <name evidence="2" type="ORF">HPLM_LOCUS11223</name>
</gene>
<dbReference type="WBParaSite" id="HPLM_0001123101-mRNA-1">
    <property type="protein sequence ID" value="HPLM_0001123101-mRNA-1"/>
    <property type="gene ID" value="HPLM_0001123101"/>
</dbReference>
<dbReference type="Proteomes" id="UP000268014">
    <property type="component" value="Unassembled WGS sequence"/>
</dbReference>
<name>A0A0N4WJN2_HAEPC</name>
<sequence>MATSRIPSSHILRRLFVFCCLMTSQLVICLSYEMACEKIGEPVKSVVAEPNDYHQALLTGDRVWMFGRAFVNQPSHNWGHRIVSAGTYGVAFNLSNNKWEEPQKFPALSNEENISEILFVLNKSIYLLLFTAFGELSMKSVHKWTGSGWESLKLDSFQAMPASDPSERVTMVVAEGPHEGSRYLVSNVGHKIRVAHLKVSDGSVSITHVVDVPDGSGQIGAQAVSAVEAGDRLLIGYGVHGCGFRWDNSHVIVCDPNKKTCETVQIPAEAGPRWGFDGARAHYLSPSGAWIHAAGTVPQGMHGGTFEGSIWALTNLSSTPAWRQLEGSIPKDGDFVIGNGRVISIDKDGVHSQPLKEN</sequence>
<dbReference type="EMBL" id="UZAF01017501">
    <property type="protein sequence ID" value="VDO42279.1"/>
    <property type="molecule type" value="Genomic_DNA"/>
</dbReference>
<evidence type="ECO:0000313" key="2">
    <source>
        <dbReference type="EMBL" id="VDO42279.1"/>
    </source>
</evidence>
<dbReference type="STRING" id="6290.A0A0N4WJN2"/>
<dbReference type="OrthoDB" id="5867838at2759"/>
<feature type="chain" id="PRO_5043123777" evidence="1">
    <location>
        <begin position="32"/>
        <end position="358"/>
    </location>
</feature>
<protein>
    <submittedName>
        <fullName evidence="4">PQQ_3 domain-containing protein</fullName>
    </submittedName>
</protein>
<keyword evidence="3" id="KW-1185">Reference proteome</keyword>
<keyword evidence="1" id="KW-0732">Signal</keyword>
<evidence type="ECO:0000313" key="3">
    <source>
        <dbReference type="Proteomes" id="UP000268014"/>
    </source>
</evidence>
<accession>A0A0N4WJN2</accession>
<dbReference type="AlphaFoldDB" id="A0A0N4WJN2"/>
<evidence type="ECO:0000256" key="1">
    <source>
        <dbReference type="SAM" id="SignalP"/>
    </source>
</evidence>
<reference evidence="4" key="1">
    <citation type="submission" date="2017-02" db="UniProtKB">
        <authorList>
            <consortium name="WormBaseParasite"/>
        </authorList>
    </citation>
    <scope>IDENTIFICATION</scope>
</reference>
<dbReference type="OMA" id="GCGFRWE"/>
<organism evidence="4">
    <name type="scientific">Haemonchus placei</name>
    <name type="common">Barber's pole worm</name>
    <dbReference type="NCBI Taxonomy" id="6290"/>
    <lineage>
        <taxon>Eukaryota</taxon>
        <taxon>Metazoa</taxon>
        <taxon>Ecdysozoa</taxon>
        <taxon>Nematoda</taxon>
        <taxon>Chromadorea</taxon>
        <taxon>Rhabditida</taxon>
        <taxon>Rhabditina</taxon>
        <taxon>Rhabditomorpha</taxon>
        <taxon>Strongyloidea</taxon>
        <taxon>Trichostrongylidae</taxon>
        <taxon>Haemonchus</taxon>
    </lineage>
</organism>
<reference evidence="2 3" key="2">
    <citation type="submission" date="2018-11" db="EMBL/GenBank/DDBJ databases">
        <authorList>
            <consortium name="Pathogen Informatics"/>
        </authorList>
    </citation>
    <scope>NUCLEOTIDE SEQUENCE [LARGE SCALE GENOMIC DNA]</scope>
    <source>
        <strain evidence="2 3">MHpl1</strain>
    </source>
</reference>
<proteinExistence type="predicted"/>
<feature type="signal peptide" evidence="1">
    <location>
        <begin position="1"/>
        <end position="31"/>
    </location>
</feature>
<evidence type="ECO:0000313" key="4">
    <source>
        <dbReference type="WBParaSite" id="HPLM_0001123101-mRNA-1"/>
    </source>
</evidence>